<gene>
    <name evidence="11" type="primary">ubiA</name>
    <name evidence="13" type="ORF">SAMN04488498_120100</name>
</gene>
<evidence type="ECO:0000256" key="11">
    <source>
        <dbReference type="HAMAP-Rule" id="MF_01635"/>
    </source>
</evidence>
<comment type="cofactor">
    <cofactor evidence="1 11">
        <name>Mg(2+)</name>
        <dbReference type="ChEBI" id="CHEBI:18420"/>
    </cofactor>
</comment>
<organism evidence="13 14">
    <name type="scientific">Neomesorhizobium albiziae</name>
    <dbReference type="NCBI Taxonomy" id="335020"/>
    <lineage>
        <taxon>Bacteria</taxon>
        <taxon>Pseudomonadati</taxon>
        <taxon>Pseudomonadota</taxon>
        <taxon>Alphaproteobacteria</taxon>
        <taxon>Hyphomicrobiales</taxon>
        <taxon>Phyllobacteriaceae</taxon>
        <taxon>Neomesorhizobium</taxon>
    </lineage>
</organism>
<keyword evidence="14" id="KW-1185">Reference proteome</keyword>
<keyword evidence="10 11" id="KW-0472">Membrane</keyword>
<feature type="transmembrane region" description="Helical" evidence="11">
    <location>
        <begin position="229"/>
        <end position="247"/>
    </location>
</feature>
<dbReference type="UniPathway" id="UPA00232"/>
<dbReference type="Gene3D" id="1.10.357.140">
    <property type="entry name" value="UbiA prenyltransferase"/>
    <property type="match status" value="1"/>
</dbReference>
<evidence type="ECO:0000256" key="1">
    <source>
        <dbReference type="ARBA" id="ARBA00001946"/>
    </source>
</evidence>
<evidence type="ECO:0000256" key="9">
    <source>
        <dbReference type="ARBA" id="ARBA00022989"/>
    </source>
</evidence>
<evidence type="ECO:0000256" key="3">
    <source>
        <dbReference type="ARBA" id="ARBA00005985"/>
    </source>
</evidence>
<dbReference type="InterPro" id="IPR030470">
    <property type="entry name" value="UbiA_prenylTrfase_CS"/>
</dbReference>
<dbReference type="AlphaFoldDB" id="A0A1I4DZ68"/>
<comment type="similarity">
    <text evidence="3 11">Belongs to the UbiA prenyltransferase family.</text>
</comment>
<dbReference type="GO" id="GO:0008412">
    <property type="term" value="F:4-hydroxybenzoate polyprenyltransferase activity"/>
    <property type="evidence" value="ECO:0007669"/>
    <property type="project" value="UniProtKB-UniRule"/>
</dbReference>
<evidence type="ECO:0000256" key="10">
    <source>
        <dbReference type="ARBA" id="ARBA00023136"/>
    </source>
</evidence>
<evidence type="ECO:0000256" key="6">
    <source>
        <dbReference type="ARBA" id="ARBA00022679"/>
    </source>
</evidence>
<reference evidence="13 14" key="1">
    <citation type="submission" date="2016-10" db="EMBL/GenBank/DDBJ databases">
        <authorList>
            <person name="Varghese N."/>
            <person name="Submissions S."/>
        </authorList>
    </citation>
    <scope>NUCLEOTIDE SEQUENCE [LARGE SCALE GENOMIC DNA]</scope>
    <source>
        <strain evidence="13 14">DSM 21822</strain>
    </source>
</reference>
<dbReference type="PROSITE" id="PS00943">
    <property type="entry name" value="UBIA"/>
    <property type="match status" value="1"/>
</dbReference>
<dbReference type="HAMAP" id="MF_01635">
    <property type="entry name" value="UbiA"/>
    <property type="match status" value="1"/>
</dbReference>
<sequence length="356" mass="39284">MYVYLYIYQQASALFNLLDARSIPCHSTAMETIQSRSGQGRVADAPSGHWVYRILPTVLWPYAQLARWDRPIGWQLLLWPCWWSAALAATAHARAGDTLMSLMPSPWHLLLFFIGAVAMRGAGCTFNDIADEDIDMKVERTRSRPLPSGQVSRRQAWAFLILQALAGLVVLLQFNSLAILLGIASLVVVAIYPFMKRITDWPQLFLGLAFSWGALMGWAAAFGDIDAPALLLYAGSILWVIGYDTIYAHQDREDDAIVGVRSTARLFGDNTRIWLIGLYGGALMLFASAYATAEVPMPALAGLLAAGAHMVRQIRTLDIDNPDQCLRLFKSNNVVGWLIFLGLVGGGLWVALKPMV</sequence>
<comment type="function">
    <text evidence="11">Catalyzes the prenylation of para-hydroxybenzoate (PHB) with an all-trans polyprenyl group. Mediates the second step in the final reaction sequence of ubiquinone-8 (UQ-8) biosynthesis, which is the condensation of the polyisoprenoid side chain with PHB, generating the first membrane-bound Q intermediate 3-octaprenyl-4-hydroxybenzoate.</text>
</comment>
<dbReference type="GO" id="GO:0005886">
    <property type="term" value="C:plasma membrane"/>
    <property type="evidence" value="ECO:0007669"/>
    <property type="project" value="UniProtKB-SubCell"/>
</dbReference>
<accession>A0A1I4DZ68</accession>
<evidence type="ECO:0000313" key="14">
    <source>
        <dbReference type="Proteomes" id="UP000323300"/>
    </source>
</evidence>
<feature type="transmembrane region" description="Helical" evidence="11">
    <location>
        <begin position="334"/>
        <end position="352"/>
    </location>
</feature>
<comment type="pathway">
    <text evidence="11">Cofactor biosynthesis; ubiquinone biosynthesis.</text>
</comment>
<evidence type="ECO:0000256" key="2">
    <source>
        <dbReference type="ARBA" id="ARBA00004141"/>
    </source>
</evidence>
<dbReference type="EMBL" id="FOSL01000020">
    <property type="protein sequence ID" value="SFK98030.1"/>
    <property type="molecule type" value="Genomic_DNA"/>
</dbReference>
<keyword evidence="5 11" id="KW-0997">Cell inner membrane</keyword>
<keyword evidence="11" id="KW-0460">Magnesium</keyword>
<dbReference type="Pfam" id="PF01040">
    <property type="entry name" value="UbiA"/>
    <property type="match status" value="1"/>
</dbReference>
<name>A0A1I4DZ68_9HYPH</name>
<evidence type="ECO:0000313" key="13">
    <source>
        <dbReference type="EMBL" id="SFK98030.1"/>
    </source>
</evidence>
<dbReference type="PANTHER" id="PTHR11048">
    <property type="entry name" value="PRENYLTRANSFERASES"/>
    <property type="match status" value="1"/>
</dbReference>
<protein>
    <recommendedName>
        <fullName evidence="11 12">4-hydroxybenzoate octaprenyltransferase</fullName>
        <ecNumber evidence="11 12">2.5.1.39</ecNumber>
    </recommendedName>
    <alternativeName>
        <fullName evidence="11">4-HB polyprenyltransferase</fullName>
    </alternativeName>
</protein>
<dbReference type="GO" id="GO:0006744">
    <property type="term" value="P:ubiquinone biosynthetic process"/>
    <property type="evidence" value="ECO:0007669"/>
    <property type="project" value="UniProtKB-UniRule"/>
</dbReference>
<evidence type="ECO:0000256" key="8">
    <source>
        <dbReference type="ARBA" id="ARBA00022692"/>
    </source>
</evidence>
<dbReference type="CDD" id="cd13959">
    <property type="entry name" value="PT_UbiA_COQ2"/>
    <property type="match status" value="1"/>
</dbReference>
<dbReference type="FunFam" id="1.20.120.1780:FF:000001">
    <property type="entry name" value="4-hydroxybenzoate octaprenyltransferase"/>
    <property type="match status" value="1"/>
</dbReference>
<dbReference type="InterPro" id="IPR006370">
    <property type="entry name" value="HB_polyprenyltransferase-like"/>
</dbReference>
<keyword evidence="4 11" id="KW-1003">Cell membrane</keyword>
<keyword evidence="8 11" id="KW-0812">Transmembrane</keyword>
<keyword evidence="9 11" id="KW-1133">Transmembrane helix</keyword>
<dbReference type="InterPro" id="IPR044878">
    <property type="entry name" value="UbiA_sf"/>
</dbReference>
<comment type="catalytic activity">
    <reaction evidence="11">
        <text>all-trans-octaprenyl diphosphate + 4-hydroxybenzoate = 4-hydroxy-3-(all-trans-octaprenyl)benzoate + diphosphate</text>
        <dbReference type="Rhea" id="RHEA:27782"/>
        <dbReference type="ChEBI" id="CHEBI:1617"/>
        <dbReference type="ChEBI" id="CHEBI:17879"/>
        <dbReference type="ChEBI" id="CHEBI:33019"/>
        <dbReference type="ChEBI" id="CHEBI:57711"/>
        <dbReference type="EC" id="2.5.1.39"/>
    </reaction>
</comment>
<feature type="transmembrane region" description="Helical" evidence="11">
    <location>
        <begin position="204"/>
        <end position="223"/>
    </location>
</feature>
<proteinExistence type="inferred from homology"/>
<dbReference type="EC" id="2.5.1.39" evidence="11 12"/>
<evidence type="ECO:0000256" key="4">
    <source>
        <dbReference type="ARBA" id="ARBA00022475"/>
    </source>
</evidence>
<comment type="subcellular location">
    <subcellularLocation>
        <location evidence="11">Cell inner membrane</location>
        <topology evidence="11">Multi-pass membrane protein</topology>
    </subcellularLocation>
    <subcellularLocation>
        <location evidence="2">Membrane</location>
        <topology evidence="2">Multi-pass membrane protein</topology>
    </subcellularLocation>
</comment>
<keyword evidence="7 11" id="KW-0831">Ubiquinone biosynthesis</keyword>
<feature type="transmembrane region" description="Helical" evidence="11">
    <location>
        <begin position="273"/>
        <end position="293"/>
    </location>
</feature>
<dbReference type="InterPro" id="IPR039653">
    <property type="entry name" value="Prenyltransferase"/>
</dbReference>
<dbReference type="NCBIfam" id="TIGR01474">
    <property type="entry name" value="ubiA_proteo"/>
    <property type="match status" value="1"/>
</dbReference>
<dbReference type="Gene3D" id="1.20.120.1780">
    <property type="entry name" value="UbiA prenyltransferase"/>
    <property type="match status" value="1"/>
</dbReference>
<evidence type="ECO:0000256" key="5">
    <source>
        <dbReference type="ARBA" id="ARBA00022519"/>
    </source>
</evidence>
<dbReference type="Proteomes" id="UP000323300">
    <property type="component" value="Unassembled WGS sequence"/>
</dbReference>
<evidence type="ECO:0000256" key="7">
    <source>
        <dbReference type="ARBA" id="ARBA00022688"/>
    </source>
</evidence>
<feature type="transmembrane region" description="Helical" evidence="11">
    <location>
        <begin position="177"/>
        <end position="195"/>
    </location>
</feature>
<dbReference type="PANTHER" id="PTHR11048:SF28">
    <property type="entry name" value="4-HYDROXYBENZOATE POLYPRENYLTRANSFERASE, MITOCHONDRIAL"/>
    <property type="match status" value="1"/>
</dbReference>
<dbReference type="InterPro" id="IPR000537">
    <property type="entry name" value="UbiA_prenyltransferase"/>
</dbReference>
<keyword evidence="6 11" id="KW-0808">Transferase</keyword>
<evidence type="ECO:0000256" key="12">
    <source>
        <dbReference type="NCBIfam" id="TIGR01474"/>
    </source>
</evidence>
<dbReference type="FunFam" id="1.10.357.140:FF:000003">
    <property type="entry name" value="4-hydroxybenzoate polyprenyltransferase, mitochondrial"/>
    <property type="match status" value="1"/>
</dbReference>